<proteinExistence type="predicted"/>
<feature type="compositionally biased region" description="Basic residues" evidence="1">
    <location>
        <begin position="188"/>
        <end position="218"/>
    </location>
</feature>
<gene>
    <name evidence="2" type="ORF">AVDCRST_MAG68-3020</name>
</gene>
<organism evidence="2">
    <name type="scientific">uncultured Gemmatimonadota bacterium</name>
    <dbReference type="NCBI Taxonomy" id="203437"/>
    <lineage>
        <taxon>Bacteria</taxon>
        <taxon>Pseudomonadati</taxon>
        <taxon>Gemmatimonadota</taxon>
        <taxon>environmental samples</taxon>
    </lineage>
</organism>
<dbReference type="AlphaFoldDB" id="A0A6J4LXC4"/>
<protein>
    <submittedName>
        <fullName evidence="2">Uncharacterized protein</fullName>
    </submittedName>
</protein>
<feature type="region of interest" description="Disordered" evidence="1">
    <location>
        <begin position="1"/>
        <end position="35"/>
    </location>
</feature>
<feature type="non-terminal residue" evidence="2">
    <location>
        <position position="1"/>
    </location>
</feature>
<accession>A0A6J4LXC4</accession>
<evidence type="ECO:0000313" key="2">
    <source>
        <dbReference type="EMBL" id="CAA9340667.1"/>
    </source>
</evidence>
<evidence type="ECO:0000256" key="1">
    <source>
        <dbReference type="SAM" id="MobiDB-lite"/>
    </source>
</evidence>
<feature type="non-terminal residue" evidence="2">
    <location>
        <position position="218"/>
    </location>
</feature>
<dbReference type="EMBL" id="CADCTW010000141">
    <property type="protein sequence ID" value="CAA9340667.1"/>
    <property type="molecule type" value="Genomic_DNA"/>
</dbReference>
<feature type="region of interest" description="Disordered" evidence="1">
    <location>
        <begin position="89"/>
        <end position="155"/>
    </location>
</feature>
<feature type="compositionally biased region" description="Basic and acidic residues" evidence="1">
    <location>
        <begin position="140"/>
        <end position="152"/>
    </location>
</feature>
<feature type="region of interest" description="Disordered" evidence="1">
    <location>
        <begin position="178"/>
        <end position="218"/>
    </location>
</feature>
<reference evidence="2" key="1">
    <citation type="submission" date="2020-02" db="EMBL/GenBank/DDBJ databases">
        <authorList>
            <person name="Meier V. D."/>
        </authorList>
    </citation>
    <scope>NUCLEOTIDE SEQUENCE</scope>
    <source>
        <strain evidence="2">AVDCRST_MAG68</strain>
    </source>
</reference>
<feature type="compositionally biased region" description="Basic and acidic residues" evidence="1">
    <location>
        <begin position="111"/>
        <end position="126"/>
    </location>
</feature>
<sequence>DQRTDDFRASLLQLAAGDHQPAERGADVPGADGRVYGEAPQAHAAHRAADGVHGDGAVRHAGRHHLQLLRDHHRRVPHRGRVHLLRDRDGHAAGAAAAREGDGGGGAGRARAGERGGDAAGHPHDHGPRRHHHGNGADDAGAHERARGDRAHLGGAGAGDLVGRALRGAAAGEVLWHHRPQRDDPHHGPPRHRHRGAVHHRRRAPHPHGHPARRAAAL</sequence>
<name>A0A6J4LXC4_9BACT</name>